<gene>
    <name evidence="2" type="ORF">C8N45_10258</name>
</gene>
<keyword evidence="3" id="KW-1185">Reference proteome</keyword>
<proteinExistence type="predicted"/>
<dbReference type="PANTHER" id="PTHR30093">
    <property type="entry name" value="GENERAL SECRETION PATHWAY PROTEIN G"/>
    <property type="match status" value="1"/>
</dbReference>
<reference evidence="2 3" key="1">
    <citation type="submission" date="2018-04" db="EMBL/GenBank/DDBJ databases">
        <title>Genomic Encyclopedia of Archaeal and Bacterial Type Strains, Phase II (KMG-II): from individual species to whole genera.</title>
        <authorList>
            <person name="Goeker M."/>
        </authorList>
    </citation>
    <scope>NUCLEOTIDE SEQUENCE [LARGE SCALE GENOMIC DNA]</scope>
    <source>
        <strain evidence="2 3">DSM 29955</strain>
    </source>
</reference>
<dbReference type="InterPro" id="IPR045584">
    <property type="entry name" value="Pilin-like"/>
</dbReference>
<dbReference type="InterPro" id="IPR000983">
    <property type="entry name" value="Bac_GSPG_pilin"/>
</dbReference>
<keyword evidence="1" id="KW-0488">Methylation</keyword>
<evidence type="ECO:0000256" key="1">
    <source>
        <dbReference type="ARBA" id="ARBA00022481"/>
    </source>
</evidence>
<dbReference type="Proteomes" id="UP000244523">
    <property type="component" value="Unassembled WGS sequence"/>
</dbReference>
<dbReference type="PANTHER" id="PTHR30093:SF47">
    <property type="entry name" value="TYPE IV PILUS NON-CORE MINOR PILIN PILE"/>
    <property type="match status" value="1"/>
</dbReference>
<comment type="caution">
    <text evidence="2">The sequence shown here is derived from an EMBL/GenBank/DDBJ whole genome shotgun (WGS) entry which is preliminary data.</text>
</comment>
<name>A0A2T6KLF4_9RHOB</name>
<accession>A0A2T6KLF4</accession>
<evidence type="ECO:0000313" key="2">
    <source>
        <dbReference type="EMBL" id="PUB17048.1"/>
    </source>
</evidence>
<dbReference type="SUPFAM" id="SSF54523">
    <property type="entry name" value="Pili subunits"/>
    <property type="match status" value="1"/>
</dbReference>
<dbReference type="Pfam" id="PF07963">
    <property type="entry name" value="N_methyl"/>
    <property type="match status" value="1"/>
</dbReference>
<dbReference type="PROSITE" id="PS00409">
    <property type="entry name" value="PROKAR_NTER_METHYL"/>
    <property type="match status" value="1"/>
</dbReference>
<sequence length="141" mass="15517">MISARERTRRRWMGHRLRIGRRDAGFTLIELVVVLFIVGLLAAIAVPSVSGALVRAREAALIENLSVMRRAIDDYRGDLGLYPPDLGTLAEARYISIVPDDPVAGEDVDWLVIEDQDEGGVRDVRSAATGVGTNGVAYREW</sequence>
<dbReference type="EMBL" id="QBUD01000002">
    <property type="protein sequence ID" value="PUB17048.1"/>
    <property type="molecule type" value="Genomic_DNA"/>
</dbReference>
<evidence type="ECO:0000313" key="3">
    <source>
        <dbReference type="Proteomes" id="UP000244523"/>
    </source>
</evidence>
<dbReference type="GO" id="GO:0015628">
    <property type="term" value="P:protein secretion by the type II secretion system"/>
    <property type="evidence" value="ECO:0007669"/>
    <property type="project" value="InterPro"/>
</dbReference>
<dbReference type="Gene3D" id="3.30.700.10">
    <property type="entry name" value="Glycoprotein, Type 4 Pilin"/>
    <property type="match status" value="1"/>
</dbReference>
<dbReference type="GO" id="GO:0015627">
    <property type="term" value="C:type II protein secretion system complex"/>
    <property type="evidence" value="ECO:0007669"/>
    <property type="project" value="InterPro"/>
</dbReference>
<dbReference type="InterPro" id="IPR012902">
    <property type="entry name" value="N_methyl_site"/>
</dbReference>
<dbReference type="NCBIfam" id="TIGR02532">
    <property type="entry name" value="IV_pilin_GFxxxE"/>
    <property type="match status" value="1"/>
</dbReference>
<organism evidence="2 3">
    <name type="scientific">Yoonia sediminilitoris</name>
    <dbReference type="NCBI Taxonomy" id="1286148"/>
    <lineage>
        <taxon>Bacteria</taxon>
        <taxon>Pseudomonadati</taxon>
        <taxon>Pseudomonadota</taxon>
        <taxon>Alphaproteobacteria</taxon>
        <taxon>Rhodobacterales</taxon>
        <taxon>Paracoccaceae</taxon>
        <taxon>Yoonia</taxon>
    </lineage>
</organism>
<dbReference type="PRINTS" id="PR00813">
    <property type="entry name" value="BCTERIALGSPG"/>
</dbReference>
<dbReference type="AlphaFoldDB" id="A0A2T6KLF4"/>
<protein>
    <submittedName>
        <fullName evidence="2">Type II secretion system protein G (GspG)</fullName>
    </submittedName>
</protein>